<dbReference type="EMBL" id="JBDQQU010000148">
    <property type="protein sequence ID" value="MEO3956662.1"/>
    <property type="molecule type" value="Genomic_DNA"/>
</dbReference>
<proteinExistence type="predicted"/>
<dbReference type="Pfam" id="PF02954">
    <property type="entry name" value="HTH_8"/>
    <property type="match status" value="1"/>
</dbReference>
<evidence type="ECO:0000259" key="1">
    <source>
        <dbReference type="Pfam" id="PF02954"/>
    </source>
</evidence>
<name>A0ABV0HA20_9NEIS</name>
<dbReference type="InterPro" id="IPR002197">
    <property type="entry name" value="HTH_Fis"/>
</dbReference>
<evidence type="ECO:0000313" key="2">
    <source>
        <dbReference type="EMBL" id="MEO3956662.1"/>
    </source>
</evidence>
<accession>A0ABV0HA20</accession>
<dbReference type="PANTHER" id="PTHR32071">
    <property type="entry name" value="TRANSCRIPTIONAL REGULATORY PROTEIN"/>
    <property type="match status" value="1"/>
</dbReference>
<dbReference type="SUPFAM" id="SSF46689">
    <property type="entry name" value="Homeodomain-like"/>
    <property type="match status" value="1"/>
</dbReference>
<comment type="caution">
    <text evidence="2">The sequence shown here is derived from an EMBL/GenBank/DDBJ whole genome shotgun (WGS) entry which is preliminary data.</text>
</comment>
<protein>
    <submittedName>
        <fullName evidence="2">Helix-turn-helix domain-containing protein</fullName>
    </submittedName>
</protein>
<dbReference type="Gene3D" id="1.10.10.60">
    <property type="entry name" value="Homeodomain-like"/>
    <property type="match status" value="1"/>
</dbReference>
<dbReference type="PANTHER" id="PTHR32071:SF116">
    <property type="entry name" value="TRANSCRIPTIONAL REGULATORY PROTEIN GLRR"/>
    <property type="match status" value="1"/>
</dbReference>
<dbReference type="InterPro" id="IPR009057">
    <property type="entry name" value="Homeodomain-like_sf"/>
</dbReference>
<dbReference type="RefSeq" id="WP_347787946.1">
    <property type="nucleotide sequence ID" value="NZ_JBDQQU010000148.1"/>
</dbReference>
<evidence type="ECO:0000313" key="3">
    <source>
        <dbReference type="Proteomes" id="UP001438292"/>
    </source>
</evidence>
<dbReference type="Proteomes" id="UP001438292">
    <property type="component" value="Unassembled WGS sequence"/>
</dbReference>
<feature type="non-terminal residue" evidence="2">
    <location>
        <position position="1"/>
    </location>
</feature>
<sequence>GNIRQLANVVEQCCVLATGPLLTLAQVEKAVAGESRAIPTLAEARRDFERDYLERLLRLTGGNASDAARLADRNRTEFYRLLQKHELNAAAFKDG</sequence>
<organism evidence="2 3">
    <name type="scientific">Chromobacterium piscinae</name>
    <dbReference type="NCBI Taxonomy" id="686831"/>
    <lineage>
        <taxon>Bacteria</taxon>
        <taxon>Pseudomonadati</taxon>
        <taxon>Pseudomonadota</taxon>
        <taxon>Betaproteobacteria</taxon>
        <taxon>Neisseriales</taxon>
        <taxon>Chromobacteriaceae</taxon>
        <taxon>Chromobacterium</taxon>
    </lineage>
</organism>
<reference evidence="2 3" key="1">
    <citation type="submission" date="2024-05" db="EMBL/GenBank/DDBJ databases">
        <authorList>
            <person name="De Oliveira J.P."/>
            <person name="Noriler S.A."/>
            <person name="De Oliveira A.G."/>
            <person name="Sipoli D.S."/>
        </authorList>
    </citation>
    <scope>NUCLEOTIDE SEQUENCE [LARGE SCALE GENOMIC DNA]</scope>
    <source>
        <strain evidence="2 3">LABIM186</strain>
    </source>
</reference>
<feature type="domain" description="DNA binding HTH" evidence="1">
    <location>
        <begin position="45"/>
        <end position="84"/>
    </location>
</feature>
<gene>
    <name evidence="2" type="ORF">ABH309_19680</name>
</gene>
<keyword evidence="3" id="KW-1185">Reference proteome</keyword>